<accession>A0A3M0CHB9</accession>
<protein>
    <submittedName>
        <fullName evidence="1">Uncharacterized protein (DUF736 family)</fullName>
    </submittedName>
</protein>
<gene>
    <name evidence="1" type="ORF">BXY39_1682</name>
</gene>
<dbReference type="Proteomes" id="UP000271227">
    <property type="component" value="Unassembled WGS sequence"/>
</dbReference>
<sequence>MASEVGYVEQTGEKNFRGVLKLLTYQGEIEFVPCISERENAPEMLVYSRGVEIGSASRRIGKSSGKEHVSIALKHPQITNGRPVLFANLGKKPDQDDDRVFSIIMN</sequence>
<dbReference type="InParanoid" id="A0A3M0CHB9"/>
<dbReference type="OrthoDB" id="9800788at2"/>
<comment type="caution">
    <text evidence="1">The sequence shown here is derived from an EMBL/GenBank/DDBJ whole genome shotgun (WGS) entry which is preliminary data.</text>
</comment>
<dbReference type="EMBL" id="REFR01000010">
    <property type="protein sequence ID" value="RMB09034.1"/>
    <property type="molecule type" value="Genomic_DNA"/>
</dbReference>
<proteinExistence type="predicted"/>
<dbReference type="Pfam" id="PF05284">
    <property type="entry name" value="DUF736"/>
    <property type="match status" value="1"/>
</dbReference>
<reference evidence="1 2" key="1">
    <citation type="submission" date="2018-10" db="EMBL/GenBank/DDBJ databases">
        <title>Genomic Encyclopedia of Archaeal and Bacterial Type Strains, Phase II (KMG-II): from individual species to whole genera.</title>
        <authorList>
            <person name="Goeker M."/>
        </authorList>
    </citation>
    <scope>NUCLEOTIDE SEQUENCE [LARGE SCALE GENOMIC DNA]</scope>
    <source>
        <strain evidence="1 2">DSM 25217</strain>
    </source>
</reference>
<dbReference type="RefSeq" id="WP_121938339.1">
    <property type="nucleotide sequence ID" value="NZ_REFR01000010.1"/>
</dbReference>
<organism evidence="1 2">
    <name type="scientific">Eilatimonas milleporae</name>
    <dbReference type="NCBI Taxonomy" id="911205"/>
    <lineage>
        <taxon>Bacteria</taxon>
        <taxon>Pseudomonadati</taxon>
        <taxon>Pseudomonadota</taxon>
        <taxon>Alphaproteobacteria</taxon>
        <taxon>Kordiimonadales</taxon>
        <taxon>Kordiimonadaceae</taxon>
        <taxon>Eilatimonas</taxon>
    </lineage>
</organism>
<evidence type="ECO:0000313" key="2">
    <source>
        <dbReference type="Proteomes" id="UP000271227"/>
    </source>
</evidence>
<name>A0A3M0CHB9_9PROT</name>
<keyword evidence="2" id="KW-1185">Reference proteome</keyword>
<dbReference type="AlphaFoldDB" id="A0A3M0CHB9"/>
<dbReference type="InterPro" id="IPR007948">
    <property type="entry name" value="DUF736"/>
</dbReference>
<evidence type="ECO:0000313" key="1">
    <source>
        <dbReference type="EMBL" id="RMB09034.1"/>
    </source>
</evidence>